<dbReference type="AlphaFoldDB" id="A0AAV2NYJ4"/>
<keyword evidence="4 11" id="KW-0812">Transmembrane</keyword>
<dbReference type="Pfam" id="PF00560">
    <property type="entry name" value="LRR_1"/>
    <property type="match status" value="1"/>
</dbReference>
<dbReference type="Gene3D" id="3.40.50.10140">
    <property type="entry name" value="Toll/interleukin-1 receptor homology (TIR) domain"/>
    <property type="match status" value="1"/>
</dbReference>
<proteinExistence type="inferred from homology"/>
<dbReference type="GO" id="GO:0007165">
    <property type="term" value="P:signal transduction"/>
    <property type="evidence" value="ECO:0007669"/>
    <property type="project" value="InterPro"/>
</dbReference>
<evidence type="ECO:0000256" key="6">
    <source>
        <dbReference type="ARBA" id="ARBA00022737"/>
    </source>
</evidence>
<evidence type="ECO:0000313" key="14">
    <source>
        <dbReference type="EMBL" id="CAL1684753.1"/>
    </source>
</evidence>
<gene>
    <name evidence="14" type="ORF">LPLAT_LOCUS10312</name>
</gene>
<evidence type="ECO:0000256" key="4">
    <source>
        <dbReference type="ARBA" id="ARBA00022692"/>
    </source>
</evidence>
<evidence type="ECO:0000256" key="1">
    <source>
        <dbReference type="ARBA" id="ARBA00004479"/>
    </source>
</evidence>
<keyword evidence="6" id="KW-0677">Repeat</keyword>
<evidence type="ECO:0000256" key="8">
    <source>
        <dbReference type="ARBA" id="ARBA00023136"/>
    </source>
</evidence>
<dbReference type="InterPro" id="IPR032675">
    <property type="entry name" value="LRR_dom_sf"/>
</dbReference>
<dbReference type="InterPro" id="IPR035897">
    <property type="entry name" value="Toll_tir_struct_dom_sf"/>
</dbReference>
<dbReference type="GO" id="GO:0005886">
    <property type="term" value="C:plasma membrane"/>
    <property type="evidence" value="ECO:0007669"/>
    <property type="project" value="TreeGrafter"/>
</dbReference>
<keyword evidence="10" id="KW-0325">Glycoprotein</keyword>
<keyword evidence="15" id="KW-1185">Reference proteome</keyword>
<evidence type="ECO:0000259" key="13">
    <source>
        <dbReference type="PROSITE" id="PS50104"/>
    </source>
</evidence>
<keyword evidence="9" id="KW-0675">Receptor</keyword>
<evidence type="ECO:0000256" key="11">
    <source>
        <dbReference type="SAM" id="Phobius"/>
    </source>
</evidence>
<feature type="transmembrane region" description="Helical" evidence="11">
    <location>
        <begin position="792"/>
        <end position="815"/>
    </location>
</feature>
<feature type="chain" id="PRO_5043472299" description="TIR domain-containing protein" evidence="12">
    <location>
        <begin position="19"/>
        <end position="1084"/>
    </location>
</feature>
<comment type="similarity">
    <text evidence="2">Belongs to the Toll-like receptor family.</text>
</comment>
<dbReference type="SUPFAM" id="SSF52058">
    <property type="entry name" value="L domain-like"/>
    <property type="match status" value="1"/>
</dbReference>
<dbReference type="SMART" id="SM00364">
    <property type="entry name" value="LRR_BAC"/>
    <property type="match status" value="6"/>
</dbReference>
<feature type="signal peptide" evidence="12">
    <location>
        <begin position="1"/>
        <end position="18"/>
    </location>
</feature>
<evidence type="ECO:0000256" key="3">
    <source>
        <dbReference type="ARBA" id="ARBA00022614"/>
    </source>
</evidence>
<evidence type="ECO:0000313" key="15">
    <source>
        <dbReference type="Proteomes" id="UP001497644"/>
    </source>
</evidence>
<dbReference type="Proteomes" id="UP001497644">
    <property type="component" value="Chromosome 5"/>
</dbReference>
<evidence type="ECO:0000256" key="2">
    <source>
        <dbReference type="ARBA" id="ARBA00009634"/>
    </source>
</evidence>
<dbReference type="InterPro" id="IPR000483">
    <property type="entry name" value="Cys-rich_flank_reg_C"/>
</dbReference>
<dbReference type="GO" id="GO:0038023">
    <property type="term" value="F:signaling receptor activity"/>
    <property type="evidence" value="ECO:0007669"/>
    <property type="project" value="TreeGrafter"/>
</dbReference>
<dbReference type="SMART" id="SM00255">
    <property type="entry name" value="TIR"/>
    <property type="match status" value="1"/>
</dbReference>
<evidence type="ECO:0000256" key="7">
    <source>
        <dbReference type="ARBA" id="ARBA00022989"/>
    </source>
</evidence>
<dbReference type="PRINTS" id="PR01537">
    <property type="entry name" value="INTRLKN1R1F"/>
</dbReference>
<evidence type="ECO:0000256" key="10">
    <source>
        <dbReference type="ARBA" id="ARBA00023180"/>
    </source>
</evidence>
<dbReference type="FunFam" id="3.80.10.10:FF:001164">
    <property type="entry name" value="GH01279p"/>
    <property type="match status" value="2"/>
</dbReference>
<dbReference type="FunFam" id="3.40.50.10140:FF:000020">
    <property type="entry name" value="Blast:Protein toll"/>
    <property type="match status" value="1"/>
</dbReference>
<dbReference type="InterPro" id="IPR001611">
    <property type="entry name" value="Leu-rich_rpt"/>
</dbReference>
<dbReference type="PANTHER" id="PTHR24365:SF541">
    <property type="entry name" value="PROTEIN TOLL-RELATED"/>
    <property type="match status" value="1"/>
</dbReference>
<keyword evidence="7 11" id="KW-1133">Transmembrane helix</keyword>
<dbReference type="Gene3D" id="3.80.10.10">
    <property type="entry name" value="Ribonuclease Inhibitor"/>
    <property type="match status" value="3"/>
</dbReference>
<keyword evidence="8 11" id="KW-0472">Membrane</keyword>
<dbReference type="InterPro" id="IPR000157">
    <property type="entry name" value="TIR_dom"/>
</dbReference>
<comment type="subcellular location">
    <subcellularLocation>
        <location evidence="1">Membrane</location>
        <topology evidence="1">Single-pass type I membrane protein</topology>
    </subcellularLocation>
</comment>
<dbReference type="Pfam" id="PF13855">
    <property type="entry name" value="LRR_8"/>
    <property type="match status" value="4"/>
</dbReference>
<evidence type="ECO:0000256" key="9">
    <source>
        <dbReference type="ARBA" id="ARBA00023170"/>
    </source>
</evidence>
<reference evidence="14" key="1">
    <citation type="submission" date="2024-04" db="EMBL/GenBank/DDBJ databases">
        <authorList>
            <consortium name="Molecular Ecology Group"/>
        </authorList>
    </citation>
    <scope>NUCLEOTIDE SEQUENCE</scope>
</reference>
<keyword evidence="3" id="KW-0433">Leucine-rich repeat</keyword>
<dbReference type="SMART" id="SM00082">
    <property type="entry name" value="LRRCT"/>
    <property type="match status" value="2"/>
</dbReference>
<dbReference type="EMBL" id="OZ034828">
    <property type="protein sequence ID" value="CAL1684753.1"/>
    <property type="molecule type" value="Genomic_DNA"/>
</dbReference>
<accession>A0AAV2NYJ4</accession>
<dbReference type="Pfam" id="PF01582">
    <property type="entry name" value="TIR"/>
    <property type="match status" value="1"/>
</dbReference>
<feature type="domain" description="TIR" evidence="13">
    <location>
        <begin position="844"/>
        <end position="980"/>
    </location>
</feature>
<dbReference type="PANTHER" id="PTHR24365">
    <property type="entry name" value="TOLL-LIKE RECEPTOR"/>
    <property type="match status" value="1"/>
</dbReference>
<dbReference type="InterPro" id="IPR003591">
    <property type="entry name" value="Leu-rich_rpt_typical-subtyp"/>
</dbReference>
<dbReference type="PROSITE" id="PS51450">
    <property type="entry name" value="LRR"/>
    <property type="match status" value="5"/>
</dbReference>
<dbReference type="SUPFAM" id="SSF52200">
    <property type="entry name" value="Toll/Interleukin receptor TIR domain"/>
    <property type="match status" value="1"/>
</dbReference>
<dbReference type="SUPFAM" id="SSF52047">
    <property type="entry name" value="RNI-like"/>
    <property type="match status" value="1"/>
</dbReference>
<dbReference type="FunFam" id="3.80.10.10:FF:000727">
    <property type="entry name" value="Toll-like protein"/>
    <property type="match status" value="1"/>
</dbReference>
<protein>
    <recommendedName>
        <fullName evidence="13">TIR domain-containing protein</fullName>
    </recommendedName>
</protein>
<organism evidence="14 15">
    <name type="scientific">Lasius platythorax</name>
    <dbReference type="NCBI Taxonomy" id="488582"/>
    <lineage>
        <taxon>Eukaryota</taxon>
        <taxon>Metazoa</taxon>
        <taxon>Ecdysozoa</taxon>
        <taxon>Arthropoda</taxon>
        <taxon>Hexapoda</taxon>
        <taxon>Insecta</taxon>
        <taxon>Pterygota</taxon>
        <taxon>Neoptera</taxon>
        <taxon>Endopterygota</taxon>
        <taxon>Hymenoptera</taxon>
        <taxon>Apocrita</taxon>
        <taxon>Aculeata</taxon>
        <taxon>Formicoidea</taxon>
        <taxon>Formicidae</taxon>
        <taxon>Formicinae</taxon>
        <taxon>Lasius</taxon>
        <taxon>Lasius</taxon>
    </lineage>
</organism>
<dbReference type="SMART" id="SM00369">
    <property type="entry name" value="LRR_TYP"/>
    <property type="match status" value="13"/>
</dbReference>
<sequence length="1084" mass="125073">MIIRRETYLVILIIIVSSFSDFHCPTNRTCVETLCELNHEDGFEINCLMGNDSYFIVNIQPNQYILIECINSPEWTNFHLDVASMKNEIKSMFFRMCDFPSNSSLGEITQMLGATGVEKLSFQSYKNLSFTLKKQHLTGFENLKSLVLSSNNVSYVDRDLLADFTNLTGLNLLDNNLHSVNGLFNHTPKLQWLELGDNNLQSIELDTFGNLKNLTLLNLWKNHLTEPQSGIFDGLVALKTLDLNTNNMISLPENIFAKLENLEILNLSRNNFTDLPMNLLRNITKLQTFTLFENKRNMTLPNEFFANLTELKVLKLTKNGLITLPEDLFWGSSSLTNITLDRNYLKSLPVQIFRDLKELKELILTFNDLEELPKNIFVNTERLVKLDLSKNRITSISERVFQGLIALKELNIEENQLMTISDQSFSSLTKLKIAKLSNNRLTLQSTFSEYYDGFGINSPFHYCVDLEELYLANNSISKIFDDWTLSDSNLRKLDLSYNNISFITSEDLQFISNNIKVNLTYNKIEHIILENAEQFPEFQQEVSRDAIILVGNNPLSCDCKLYDFLRYIEGRMNPNVQNYFHIIPANLTCQSPEELKNIPVTKLKSESLMCMVNDTDPDTKCPEKCSCYKRPEDDAYIFDCSHKNLTSVPSDIKNPGNFKQLELIFAYNQLTRIPDLKNLKFESVKKLILSHNNISEIFLDEIPRTIQVLELHNNNISTIRPDVLEFLKNSTNLNLTLHENPWICDCSTKDFLSFIQTKLVTIPNLYQVTCPGKNKPISEMTTIEFCPFDNTAIVGVSIAIALMGLLIGISGLLYYKYQQHIKVWLFTHQWCLWFVTEEELDKEKLYDAFVSYSHRDHDFVVNELVSKLENGPTPFKLCLHYRDWLAGEWIPANIARSVEDSRRTIVVLSPNFLESVWGRMEFRAAHSQALSEGRARVILILYGNIGPTDDLDPELKAYISMNTYVKWGDPWFWDKLRYALPHKSKLPRKSSTVGRKIFENHQLCIPANRDKKELMYPIRIPETPPNTTPPADTFKAFDEKLEKQLPTNEFPQESCKLNENVTIILTPEHLIKHDPMIDNRECII</sequence>
<dbReference type="PROSITE" id="PS50104">
    <property type="entry name" value="TIR"/>
    <property type="match status" value="1"/>
</dbReference>
<name>A0AAV2NYJ4_9HYME</name>
<evidence type="ECO:0000256" key="12">
    <source>
        <dbReference type="SAM" id="SignalP"/>
    </source>
</evidence>
<keyword evidence="5 12" id="KW-0732">Signal</keyword>
<evidence type="ECO:0000256" key="5">
    <source>
        <dbReference type="ARBA" id="ARBA00022729"/>
    </source>
</evidence>